<dbReference type="FunFam" id="3.40.50.720:FF:000084">
    <property type="entry name" value="Short-chain dehydrogenase reductase"/>
    <property type="match status" value="1"/>
</dbReference>
<organism evidence="4">
    <name type="scientific">hydrothermal vent metagenome</name>
    <dbReference type="NCBI Taxonomy" id="652676"/>
    <lineage>
        <taxon>unclassified sequences</taxon>
        <taxon>metagenomes</taxon>
        <taxon>ecological metagenomes</taxon>
    </lineage>
</organism>
<dbReference type="GO" id="GO:0016491">
    <property type="term" value="F:oxidoreductase activity"/>
    <property type="evidence" value="ECO:0007669"/>
    <property type="project" value="UniProtKB-KW"/>
</dbReference>
<dbReference type="PRINTS" id="PR00080">
    <property type="entry name" value="SDRFAMILY"/>
</dbReference>
<protein>
    <submittedName>
        <fullName evidence="4">2-keto-3-deoxy-L-fuconate dehydrogenase</fullName>
    </submittedName>
</protein>
<dbReference type="PROSITE" id="PS00061">
    <property type="entry name" value="ADH_SHORT"/>
    <property type="match status" value="1"/>
</dbReference>
<dbReference type="InterPro" id="IPR020904">
    <property type="entry name" value="Sc_DH/Rdtase_CS"/>
</dbReference>
<dbReference type="PANTHER" id="PTHR43477">
    <property type="entry name" value="DIHYDROANTICAPSIN 7-DEHYDROGENASE"/>
    <property type="match status" value="1"/>
</dbReference>
<dbReference type="InterPro" id="IPR002347">
    <property type="entry name" value="SDR_fam"/>
</dbReference>
<dbReference type="Gene3D" id="3.40.50.720">
    <property type="entry name" value="NAD(P)-binding Rossmann-like Domain"/>
    <property type="match status" value="1"/>
</dbReference>
<keyword evidence="2" id="KW-0560">Oxidoreductase</keyword>
<evidence type="ECO:0000256" key="2">
    <source>
        <dbReference type="ARBA" id="ARBA00023002"/>
    </source>
</evidence>
<comment type="similarity">
    <text evidence="1">Belongs to the short-chain dehydrogenases/reductases (SDR) family.</text>
</comment>
<dbReference type="AlphaFoldDB" id="A0A3B0TFU5"/>
<keyword evidence="3" id="KW-0520">NAD</keyword>
<evidence type="ECO:0000256" key="3">
    <source>
        <dbReference type="ARBA" id="ARBA00023027"/>
    </source>
</evidence>
<proteinExistence type="inferred from homology"/>
<dbReference type="InterPro" id="IPR051122">
    <property type="entry name" value="SDR_DHRS6-like"/>
</dbReference>
<gene>
    <name evidence="4" type="ORF">MNBD_ALPHA09-495</name>
</gene>
<dbReference type="Pfam" id="PF13561">
    <property type="entry name" value="adh_short_C2"/>
    <property type="match status" value="1"/>
</dbReference>
<dbReference type="InterPro" id="IPR036291">
    <property type="entry name" value="NAD(P)-bd_dom_sf"/>
</dbReference>
<name>A0A3B0TFU5_9ZZZZ</name>
<dbReference type="EMBL" id="UOEM01000105">
    <property type="protein sequence ID" value="VAW17491.1"/>
    <property type="molecule type" value="Genomic_DNA"/>
</dbReference>
<evidence type="ECO:0000256" key="1">
    <source>
        <dbReference type="ARBA" id="ARBA00006484"/>
    </source>
</evidence>
<sequence length="249" mass="25511">MERFAGKTCLVTAAGQGIGAAIARRLAAEGGAVLATDIDDEALKTLAADTCAQSGCKTARLDVLDPGAIVEILGDGGPFDVVVNCAGFVHNGTILDCGEKDWAFSLDLNLGSMYRVLRAALPAMLENGGGAIVNISSVASSVAGVANRFVYGTSKAGVIGLTKSVARDFVSRNIRCNAICPGTVDSPSLKVRLTATGDYEAARKAFAERQPMGRIGTPGEIAALAAYLASDEAGYTTGQAYNADGGWTI</sequence>
<dbReference type="PANTHER" id="PTHR43477:SF4">
    <property type="entry name" value="DEHYDROGENASE_REDUCTASE SDR FAMILY MEMBER 6"/>
    <property type="match status" value="1"/>
</dbReference>
<accession>A0A3B0TFU5</accession>
<dbReference type="SUPFAM" id="SSF51735">
    <property type="entry name" value="NAD(P)-binding Rossmann-fold domains"/>
    <property type="match status" value="1"/>
</dbReference>
<reference evidence="4" key="1">
    <citation type="submission" date="2018-06" db="EMBL/GenBank/DDBJ databases">
        <authorList>
            <person name="Zhirakovskaya E."/>
        </authorList>
    </citation>
    <scope>NUCLEOTIDE SEQUENCE</scope>
</reference>
<dbReference type="PRINTS" id="PR00081">
    <property type="entry name" value="GDHRDH"/>
</dbReference>
<evidence type="ECO:0000313" key="4">
    <source>
        <dbReference type="EMBL" id="VAW17491.1"/>
    </source>
</evidence>